<feature type="transmembrane region" description="Helical" evidence="7">
    <location>
        <begin position="247"/>
        <end position="269"/>
    </location>
</feature>
<name>A0A7G6E3A9_THEFR</name>
<dbReference type="KEGG" id="tfr:BR63_09735"/>
<protein>
    <submittedName>
        <fullName evidence="8">Putative sulfate exporter family transporter</fullName>
    </submittedName>
</protein>
<keyword evidence="4 7" id="KW-0812">Transmembrane</keyword>
<dbReference type="AlphaFoldDB" id="A0A7G6E3A9"/>
<organism evidence="8 9">
    <name type="scientific">Thermanaerosceptrum fracticalcis</name>
    <dbReference type="NCBI Taxonomy" id="1712410"/>
    <lineage>
        <taxon>Bacteria</taxon>
        <taxon>Bacillati</taxon>
        <taxon>Bacillota</taxon>
        <taxon>Clostridia</taxon>
        <taxon>Eubacteriales</taxon>
        <taxon>Peptococcaceae</taxon>
        <taxon>Thermanaerosceptrum</taxon>
    </lineage>
</organism>
<feature type="transmembrane region" description="Helical" evidence="7">
    <location>
        <begin position="69"/>
        <end position="87"/>
    </location>
</feature>
<dbReference type="EMBL" id="CP045798">
    <property type="protein sequence ID" value="QNB46563.1"/>
    <property type="molecule type" value="Genomic_DNA"/>
</dbReference>
<dbReference type="InterPro" id="IPR018383">
    <property type="entry name" value="UPF0324_pro"/>
</dbReference>
<evidence type="ECO:0000256" key="5">
    <source>
        <dbReference type="ARBA" id="ARBA00022989"/>
    </source>
</evidence>
<evidence type="ECO:0000313" key="9">
    <source>
        <dbReference type="Proteomes" id="UP000515847"/>
    </source>
</evidence>
<feature type="transmembrane region" description="Helical" evidence="7">
    <location>
        <begin position="151"/>
        <end position="171"/>
    </location>
</feature>
<dbReference type="PANTHER" id="PTHR30106">
    <property type="entry name" value="INNER MEMBRANE PROTEIN YEIH-RELATED"/>
    <property type="match status" value="1"/>
</dbReference>
<feature type="transmembrane region" description="Helical" evidence="7">
    <location>
        <begin position="319"/>
        <end position="339"/>
    </location>
</feature>
<comment type="similarity">
    <text evidence="2">Belongs to the UPF0324 family.</text>
</comment>
<dbReference type="Pfam" id="PF03601">
    <property type="entry name" value="Cons_hypoth698"/>
    <property type="match status" value="1"/>
</dbReference>
<accession>A0A7G6E3A9</accession>
<feature type="transmembrane region" description="Helical" evidence="7">
    <location>
        <begin position="123"/>
        <end position="145"/>
    </location>
</feature>
<dbReference type="PANTHER" id="PTHR30106:SF1">
    <property type="entry name" value="UPF0324 MEMBRANE PROTEIN FN0533"/>
    <property type="match status" value="1"/>
</dbReference>
<evidence type="ECO:0000256" key="3">
    <source>
        <dbReference type="ARBA" id="ARBA00022475"/>
    </source>
</evidence>
<dbReference type="GO" id="GO:0005886">
    <property type="term" value="C:plasma membrane"/>
    <property type="evidence" value="ECO:0007669"/>
    <property type="project" value="UniProtKB-SubCell"/>
</dbReference>
<evidence type="ECO:0000256" key="1">
    <source>
        <dbReference type="ARBA" id="ARBA00004651"/>
    </source>
</evidence>
<evidence type="ECO:0000256" key="2">
    <source>
        <dbReference type="ARBA" id="ARBA00007977"/>
    </source>
</evidence>
<proteinExistence type="inferred from homology"/>
<comment type="subcellular location">
    <subcellularLocation>
        <location evidence="1">Cell membrane</location>
        <topology evidence="1">Multi-pass membrane protein</topology>
    </subcellularLocation>
</comment>
<keyword evidence="5 7" id="KW-1133">Transmembrane helix</keyword>
<dbReference type="RefSeq" id="WP_034421563.1">
    <property type="nucleotide sequence ID" value="NZ_CP045798.1"/>
</dbReference>
<evidence type="ECO:0000313" key="8">
    <source>
        <dbReference type="EMBL" id="QNB46563.1"/>
    </source>
</evidence>
<keyword evidence="6 7" id="KW-0472">Membrane</keyword>
<keyword evidence="3" id="KW-1003">Cell membrane</keyword>
<evidence type="ECO:0000256" key="7">
    <source>
        <dbReference type="SAM" id="Phobius"/>
    </source>
</evidence>
<evidence type="ECO:0000256" key="4">
    <source>
        <dbReference type="ARBA" id="ARBA00022692"/>
    </source>
</evidence>
<dbReference type="Proteomes" id="UP000515847">
    <property type="component" value="Chromosome"/>
</dbReference>
<gene>
    <name evidence="8" type="ORF">BR63_09735</name>
</gene>
<feature type="transmembrane region" description="Helical" evidence="7">
    <location>
        <begin position="35"/>
        <end position="57"/>
    </location>
</feature>
<sequence length="341" mass="36134">MSRSSILPGLLLTAIIAYVSEYLHSVITFGGQKPVSGVTIAILIGMAIENSVGLASIFKAGVHFSQKKILKIAIILLGLSLSFITVITTGSKALIIILICISFALTITYFLGKKLGLPEKLAVLIGVGTAICGSTAIVASSPAIAAKDEEVSFSVGTITVFGVIAVFLYPILGKLLLLSDMQFGTWAGVAVNDTSQVVAAGFAYSEAAGKIATVVKLTRTVLLAPLVLILGIIYTKKQDIGTKDKVNYIKIFPWFVVGFIAMAVLRTIGDTLFAAQSFWPVLLEQSKELSKFLIVMAMSGVGLLTNFEQMKKVGLKPFITGLIASLIMAVFSLSMIYALGI</sequence>
<reference evidence="8 9" key="1">
    <citation type="journal article" date="2019" name="Front. Microbiol.">
        <title>Thermoanaerosceptrum fracticalcis gen. nov. sp. nov., a Novel Fumarate-Fermenting Microorganism From a Deep Fractured Carbonate Aquifer of the US Great Basin.</title>
        <authorList>
            <person name="Hamilton-Brehm S.D."/>
            <person name="Stewart L.E."/>
            <person name="Zavarin M."/>
            <person name="Caldwell M."/>
            <person name="Lawson P.A."/>
            <person name="Onstott T.C."/>
            <person name="Grzymski J."/>
            <person name="Neveux I."/>
            <person name="Lollar B.S."/>
            <person name="Russell C.E."/>
            <person name="Moser D.P."/>
        </authorList>
    </citation>
    <scope>NUCLEOTIDE SEQUENCE [LARGE SCALE GENOMIC DNA]</scope>
    <source>
        <strain evidence="8 9">DRI-13</strain>
    </source>
</reference>
<dbReference type="OrthoDB" id="9811391at2"/>
<feature type="transmembrane region" description="Helical" evidence="7">
    <location>
        <begin position="217"/>
        <end position="235"/>
    </location>
</feature>
<keyword evidence="9" id="KW-1185">Reference proteome</keyword>
<evidence type="ECO:0000256" key="6">
    <source>
        <dbReference type="ARBA" id="ARBA00023136"/>
    </source>
</evidence>